<evidence type="ECO:0000256" key="1">
    <source>
        <dbReference type="ARBA" id="ARBA00001946"/>
    </source>
</evidence>
<dbReference type="PROSITE" id="PS51462">
    <property type="entry name" value="NUDIX"/>
    <property type="match status" value="1"/>
</dbReference>
<proteinExistence type="predicted"/>
<dbReference type="Gene3D" id="3.90.79.10">
    <property type="entry name" value="Nucleoside Triphosphate Pyrophosphohydrolase"/>
    <property type="match status" value="1"/>
</dbReference>
<organism evidence="4 5">
    <name type="scientific">Deinococcus yavapaiensis KR-236</name>
    <dbReference type="NCBI Taxonomy" id="694435"/>
    <lineage>
        <taxon>Bacteria</taxon>
        <taxon>Thermotogati</taxon>
        <taxon>Deinococcota</taxon>
        <taxon>Deinococci</taxon>
        <taxon>Deinococcales</taxon>
        <taxon>Deinococcaceae</taxon>
        <taxon>Deinococcus</taxon>
    </lineage>
</organism>
<dbReference type="InterPro" id="IPR000086">
    <property type="entry name" value="NUDIX_hydrolase_dom"/>
</dbReference>
<protein>
    <submittedName>
        <fullName evidence="4">ADP-ribose pyrophosphatase</fullName>
    </submittedName>
</protein>
<dbReference type="GO" id="GO:0006753">
    <property type="term" value="P:nucleoside phosphate metabolic process"/>
    <property type="evidence" value="ECO:0007669"/>
    <property type="project" value="TreeGrafter"/>
</dbReference>
<evidence type="ECO:0000259" key="3">
    <source>
        <dbReference type="PROSITE" id="PS51462"/>
    </source>
</evidence>
<sequence>MSERTPDLHPDDDQPWTALERRDVSRAPHIVADLVQGHAGTTFEYTYRPRGGRAALIVPITEDGRLVMLRQYRYPIGMTMTEIPAGAVELGEEPLDAAKRELAEEIGGVARAFEALPLFCPQPSFTGQIFHPFVAFDVTLGENAPEDSELLRVEVVPIHEAYRRLDDGEIPNGPSALTLFHARRVLSRRGLL</sequence>
<reference evidence="4 5" key="1">
    <citation type="submission" date="2018-06" db="EMBL/GenBank/DDBJ databases">
        <title>Genomic Encyclopedia of Type Strains, Phase IV (KMG-IV): sequencing the most valuable type-strain genomes for metagenomic binning, comparative biology and taxonomic classification.</title>
        <authorList>
            <person name="Goeker M."/>
        </authorList>
    </citation>
    <scope>NUCLEOTIDE SEQUENCE [LARGE SCALE GENOMIC DNA]</scope>
    <source>
        <strain evidence="4 5">DSM 18048</strain>
    </source>
</reference>
<dbReference type="CDD" id="cd24161">
    <property type="entry name" value="NUDIX_ADPRase_Ndx2"/>
    <property type="match status" value="1"/>
</dbReference>
<evidence type="ECO:0000313" key="5">
    <source>
        <dbReference type="Proteomes" id="UP000248326"/>
    </source>
</evidence>
<dbReference type="SUPFAM" id="SSF55811">
    <property type="entry name" value="Nudix"/>
    <property type="match status" value="1"/>
</dbReference>
<evidence type="ECO:0000256" key="2">
    <source>
        <dbReference type="ARBA" id="ARBA00022801"/>
    </source>
</evidence>
<dbReference type="PANTHER" id="PTHR11839">
    <property type="entry name" value="UDP/ADP-SUGAR PYROPHOSPHATASE"/>
    <property type="match status" value="1"/>
</dbReference>
<dbReference type="GO" id="GO:0016787">
    <property type="term" value="F:hydrolase activity"/>
    <property type="evidence" value="ECO:0007669"/>
    <property type="project" value="UniProtKB-KW"/>
</dbReference>
<dbReference type="InterPro" id="IPR020084">
    <property type="entry name" value="NUDIX_hydrolase_CS"/>
</dbReference>
<comment type="cofactor">
    <cofactor evidence="1">
        <name>Mg(2+)</name>
        <dbReference type="ChEBI" id="CHEBI:18420"/>
    </cofactor>
</comment>
<dbReference type="InterPro" id="IPR015797">
    <property type="entry name" value="NUDIX_hydrolase-like_dom_sf"/>
</dbReference>
<dbReference type="RefSeq" id="WP_245900640.1">
    <property type="nucleotide sequence ID" value="NZ_QJSX01000002.1"/>
</dbReference>
<gene>
    <name evidence="4" type="ORF">DES52_102135</name>
</gene>
<feature type="domain" description="Nudix hydrolase" evidence="3">
    <location>
        <begin position="50"/>
        <end position="178"/>
    </location>
</feature>
<dbReference type="PROSITE" id="PS00893">
    <property type="entry name" value="NUDIX_BOX"/>
    <property type="match status" value="1"/>
</dbReference>
<dbReference type="AlphaFoldDB" id="A0A318S982"/>
<keyword evidence="2" id="KW-0378">Hydrolase</keyword>
<dbReference type="GO" id="GO:0005829">
    <property type="term" value="C:cytosol"/>
    <property type="evidence" value="ECO:0007669"/>
    <property type="project" value="TreeGrafter"/>
</dbReference>
<keyword evidence="5" id="KW-1185">Reference proteome</keyword>
<dbReference type="EMBL" id="QJSX01000002">
    <property type="protein sequence ID" value="PYE55771.1"/>
    <property type="molecule type" value="Genomic_DNA"/>
</dbReference>
<dbReference type="GO" id="GO:0019693">
    <property type="term" value="P:ribose phosphate metabolic process"/>
    <property type="evidence" value="ECO:0007669"/>
    <property type="project" value="TreeGrafter"/>
</dbReference>
<dbReference type="Pfam" id="PF00293">
    <property type="entry name" value="NUDIX"/>
    <property type="match status" value="1"/>
</dbReference>
<evidence type="ECO:0000313" key="4">
    <source>
        <dbReference type="EMBL" id="PYE55771.1"/>
    </source>
</evidence>
<dbReference type="Proteomes" id="UP000248326">
    <property type="component" value="Unassembled WGS sequence"/>
</dbReference>
<comment type="caution">
    <text evidence="4">The sequence shown here is derived from an EMBL/GenBank/DDBJ whole genome shotgun (WGS) entry which is preliminary data.</text>
</comment>
<name>A0A318S982_9DEIO</name>
<accession>A0A318S982</accession>
<dbReference type="PANTHER" id="PTHR11839:SF18">
    <property type="entry name" value="NUDIX HYDROLASE DOMAIN-CONTAINING PROTEIN"/>
    <property type="match status" value="1"/>
</dbReference>